<dbReference type="STRING" id="10228.B3RYD2"/>
<dbReference type="Gene3D" id="1.10.560.10">
    <property type="entry name" value="GroEL-like equatorial domain"/>
    <property type="match status" value="1"/>
</dbReference>
<dbReference type="GO" id="GO:0016887">
    <property type="term" value="F:ATP hydrolysis activity"/>
    <property type="evidence" value="ECO:0007669"/>
    <property type="project" value="InterPro"/>
</dbReference>
<dbReference type="Proteomes" id="UP000009022">
    <property type="component" value="Unassembled WGS sequence"/>
</dbReference>
<evidence type="ECO:0000313" key="11">
    <source>
        <dbReference type="Proteomes" id="UP000009022"/>
    </source>
</evidence>
<dbReference type="InterPro" id="IPR002423">
    <property type="entry name" value="Cpn60/GroEL/TCP-1"/>
</dbReference>
<proteinExistence type="inferred from homology"/>
<organism evidence="10 11">
    <name type="scientific">Trichoplax adhaerens</name>
    <name type="common">Trichoplax reptans</name>
    <dbReference type="NCBI Taxonomy" id="10228"/>
    <lineage>
        <taxon>Eukaryota</taxon>
        <taxon>Metazoa</taxon>
        <taxon>Placozoa</taxon>
        <taxon>Uniplacotomia</taxon>
        <taxon>Trichoplacea</taxon>
        <taxon>Trichoplacidae</taxon>
        <taxon>Trichoplax</taxon>
    </lineage>
</organism>
<keyword evidence="11" id="KW-1185">Reference proteome</keyword>
<dbReference type="InterPro" id="IPR027413">
    <property type="entry name" value="GROEL-like_equatorial_sf"/>
</dbReference>
<accession>B3RYD2</accession>
<dbReference type="CDD" id="cd03341">
    <property type="entry name" value="TCP1_theta"/>
    <property type="match status" value="1"/>
</dbReference>
<dbReference type="GeneID" id="6753682"/>
<keyword evidence="4" id="KW-0963">Cytoplasm</keyword>
<dbReference type="PANTHER" id="PTHR11353">
    <property type="entry name" value="CHAPERONIN"/>
    <property type="match status" value="1"/>
</dbReference>
<comment type="subcellular location">
    <subcellularLocation>
        <location evidence="1">Cytoplasm</location>
    </subcellularLocation>
</comment>
<dbReference type="eggNOG" id="KOG0362">
    <property type="taxonomic scope" value="Eukaryota"/>
</dbReference>
<dbReference type="Gene3D" id="3.50.7.10">
    <property type="entry name" value="GroEL"/>
    <property type="match status" value="1"/>
</dbReference>
<evidence type="ECO:0000256" key="9">
    <source>
        <dbReference type="RuleBase" id="RU004187"/>
    </source>
</evidence>
<dbReference type="GO" id="GO:0005524">
    <property type="term" value="F:ATP binding"/>
    <property type="evidence" value="ECO:0007669"/>
    <property type="project" value="UniProtKB-KW"/>
</dbReference>
<comment type="similarity">
    <text evidence="2 9">Belongs to the TCP-1 chaperonin family.</text>
</comment>
<dbReference type="PRINTS" id="PR00304">
    <property type="entry name" value="TCOMPLEXTCP1"/>
</dbReference>
<dbReference type="OMA" id="WGLKYAV"/>
<name>B3RYD2_TRIAD</name>
<keyword evidence="6 9" id="KW-0067">ATP-binding</keyword>
<evidence type="ECO:0000256" key="3">
    <source>
        <dbReference type="ARBA" id="ARBA00016981"/>
    </source>
</evidence>
<dbReference type="GO" id="GO:0005832">
    <property type="term" value="C:chaperonin-containing T-complex"/>
    <property type="evidence" value="ECO:0000318"/>
    <property type="project" value="GO_Central"/>
</dbReference>
<dbReference type="NCBIfam" id="TIGR02346">
    <property type="entry name" value="chap_CCT_theta"/>
    <property type="match status" value="1"/>
</dbReference>
<dbReference type="SUPFAM" id="SSF54849">
    <property type="entry name" value="GroEL-intermediate domain like"/>
    <property type="match status" value="1"/>
</dbReference>
<dbReference type="InterPro" id="IPR017998">
    <property type="entry name" value="Chaperone_TCP-1"/>
</dbReference>
<evidence type="ECO:0000256" key="6">
    <source>
        <dbReference type="ARBA" id="ARBA00022840"/>
    </source>
</evidence>
<dbReference type="KEGG" id="tad:TRIADDRAFT_25783"/>
<protein>
    <recommendedName>
        <fullName evidence="3">T-complex protein 1 subunit theta</fullName>
    </recommendedName>
    <alternativeName>
        <fullName evidence="8">CCT-theta</fullName>
    </alternativeName>
</protein>
<evidence type="ECO:0000256" key="1">
    <source>
        <dbReference type="ARBA" id="ARBA00004496"/>
    </source>
</evidence>
<dbReference type="SUPFAM" id="SSF48592">
    <property type="entry name" value="GroEL equatorial domain-like"/>
    <property type="match status" value="1"/>
</dbReference>
<dbReference type="FunFam" id="3.50.7.10:FF:000008">
    <property type="entry name" value="T-complex protein 1 subunit theta"/>
    <property type="match status" value="1"/>
</dbReference>
<keyword evidence="7 9" id="KW-0143">Chaperone</keyword>
<dbReference type="Pfam" id="PF00118">
    <property type="entry name" value="Cpn60_TCP1"/>
    <property type="match status" value="1"/>
</dbReference>
<dbReference type="FunCoup" id="B3RYD2">
    <property type="interactions" value="2242"/>
</dbReference>
<dbReference type="InterPro" id="IPR027409">
    <property type="entry name" value="GroEL-like_apical_dom_sf"/>
</dbReference>
<dbReference type="PROSITE" id="PS00751">
    <property type="entry name" value="TCP1_2"/>
    <property type="match status" value="1"/>
</dbReference>
<dbReference type="AlphaFoldDB" id="B3RYD2"/>
<dbReference type="InterPro" id="IPR012721">
    <property type="entry name" value="Chap_CCT_theta"/>
</dbReference>
<dbReference type="CTD" id="6753682"/>
<dbReference type="PhylomeDB" id="B3RYD2"/>
<dbReference type="GO" id="GO:0006457">
    <property type="term" value="P:protein folding"/>
    <property type="evidence" value="ECO:0000318"/>
    <property type="project" value="GO_Central"/>
</dbReference>
<dbReference type="GO" id="GO:0140662">
    <property type="term" value="F:ATP-dependent protein folding chaperone"/>
    <property type="evidence" value="ECO:0007669"/>
    <property type="project" value="InterPro"/>
</dbReference>
<dbReference type="RefSeq" id="XP_002112469.1">
    <property type="nucleotide sequence ID" value="XM_002112433.1"/>
</dbReference>
<dbReference type="PROSITE" id="PS00750">
    <property type="entry name" value="TCP1_1"/>
    <property type="match status" value="1"/>
</dbReference>
<dbReference type="InterPro" id="IPR027410">
    <property type="entry name" value="TCP-1-like_intermed_sf"/>
</dbReference>
<evidence type="ECO:0000256" key="8">
    <source>
        <dbReference type="ARBA" id="ARBA00029602"/>
    </source>
</evidence>
<dbReference type="InterPro" id="IPR002194">
    <property type="entry name" value="Chaperonin_TCP-1_CS"/>
</dbReference>
<dbReference type="SUPFAM" id="SSF52029">
    <property type="entry name" value="GroEL apical domain-like"/>
    <property type="match status" value="1"/>
</dbReference>
<evidence type="ECO:0000256" key="4">
    <source>
        <dbReference type="ARBA" id="ARBA00022490"/>
    </source>
</evidence>
<dbReference type="GO" id="GO:0051082">
    <property type="term" value="F:unfolded protein binding"/>
    <property type="evidence" value="ECO:0000318"/>
    <property type="project" value="GO_Central"/>
</dbReference>
<reference evidence="10 11" key="1">
    <citation type="journal article" date="2008" name="Nature">
        <title>The Trichoplax genome and the nature of placozoans.</title>
        <authorList>
            <person name="Srivastava M."/>
            <person name="Begovic E."/>
            <person name="Chapman J."/>
            <person name="Putnam N.H."/>
            <person name="Hellsten U."/>
            <person name="Kawashima T."/>
            <person name="Kuo A."/>
            <person name="Mitros T."/>
            <person name="Salamov A."/>
            <person name="Carpenter M.L."/>
            <person name="Signorovitch A.Y."/>
            <person name="Moreno M.A."/>
            <person name="Kamm K."/>
            <person name="Grimwood J."/>
            <person name="Schmutz J."/>
            <person name="Shapiro H."/>
            <person name="Grigoriev I.V."/>
            <person name="Buss L.W."/>
            <person name="Schierwater B."/>
            <person name="Dellaporta S.L."/>
            <person name="Rokhsar D.S."/>
        </authorList>
    </citation>
    <scope>NUCLEOTIDE SEQUENCE [LARGE SCALE GENOMIC DNA]</scope>
    <source>
        <strain evidence="10 11">Grell-BS-1999</strain>
    </source>
</reference>
<evidence type="ECO:0000256" key="2">
    <source>
        <dbReference type="ARBA" id="ARBA00008020"/>
    </source>
</evidence>
<gene>
    <name evidence="10" type="ORF">TRIADDRAFT_25783</name>
</gene>
<evidence type="ECO:0000256" key="7">
    <source>
        <dbReference type="ARBA" id="ARBA00023186"/>
    </source>
</evidence>
<dbReference type="OrthoDB" id="1748577at2759"/>
<dbReference type="InParanoid" id="B3RYD2"/>
<sequence>MALHIPRGMLQTMMKDGAKHFSGFDEAILRNLNAAKELARMTRTSYGPNGMNKMIINHIEKLFVSNDAATMIKEMEVQHPAAKMLVYSLQMQEQEIGDGTNFVIIFAGALLELAEDLLRMGLSPTEIIEGYEMACKKAIEILPDLVCGKVSNLRDESDVGNAIRTSVASKQYGYEGFLSDLIAKACISTVGASDRVLFNVDNVRVAKILGSGVLRSSVLRGMVFRRGIEGKGEKLKNAKVVVYSCPVDISQTETKGTVLLKSADELLEFSKGEETILEAQIQAIANTGCNIVVSGGKVGEMALHFLNKFKIMVVRIPSKFDLRRLCRTVGATALPKIMPPTADECGSCDRVYLTEIGDNTVTVFDQSSDSVVSTIVIRGSSDNIMDDVERSIDDGVNTYKALTKDPRLVPGAGATEIELAKEISSYSETCPGLAQYAIKKFAQALEALPRALAENSGVNANEVISNLYAAHQTGDKASGFDIETGKADVKNATECGIVDLYLVKHWGLRFATDAAATVLRVDQIFMSKPAGGPKPPEAKDRDDD</sequence>
<evidence type="ECO:0000256" key="5">
    <source>
        <dbReference type="ARBA" id="ARBA00022741"/>
    </source>
</evidence>
<dbReference type="EMBL" id="DS985245">
    <property type="protein sequence ID" value="EDV24579.1"/>
    <property type="molecule type" value="Genomic_DNA"/>
</dbReference>
<dbReference type="Gene3D" id="3.30.260.10">
    <property type="entry name" value="TCP-1-like chaperonin intermediate domain"/>
    <property type="match status" value="1"/>
</dbReference>
<dbReference type="PROSITE" id="PS00995">
    <property type="entry name" value="TCP1_3"/>
    <property type="match status" value="1"/>
</dbReference>
<keyword evidence="5 9" id="KW-0547">Nucleotide-binding</keyword>
<dbReference type="HOGENOM" id="CLU_008891_4_2_1"/>
<evidence type="ECO:0000313" key="10">
    <source>
        <dbReference type="EMBL" id="EDV24579.1"/>
    </source>
</evidence>